<evidence type="ECO:0000313" key="1">
    <source>
        <dbReference type="EMBL" id="MXP24787.1"/>
    </source>
</evidence>
<keyword evidence="2" id="KW-1185">Reference proteome</keyword>
<reference evidence="1 2" key="1">
    <citation type="submission" date="2019-12" db="EMBL/GenBank/DDBJ databases">
        <title>Genomic-based taxomic classification of the family Erythrobacteraceae.</title>
        <authorList>
            <person name="Xu L."/>
        </authorList>
    </citation>
    <scope>NUCLEOTIDE SEQUENCE [LARGE SCALE GENOMIC DNA]</scope>
    <source>
        <strain evidence="1 2">DSM 18604</strain>
    </source>
</reference>
<evidence type="ECO:0008006" key="3">
    <source>
        <dbReference type="Google" id="ProtNLM"/>
    </source>
</evidence>
<protein>
    <recommendedName>
        <fullName evidence="3">DUF4143 domain-containing protein</fullName>
    </recommendedName>
</protein>
<comment type="caution">
    <text evidence="1">The sequence shown here is derived from an EMBL/GenBank/DDBJ whole genome shotgun (WGS) entry which is preliminary data.</text>
</comment>
<dbReference type="Proteomes" id="UP000460561">
    <property type="component" value="Unassembled WGS sequence"/>
</dbReference>
<gene>
    <name evidence="1" type="ORF">GRI39_01840</name>
</gene>
<proteinExistence type="predicted"/>
<evidence type="ECO:0000313" key="2">
    <source>
        <dbReference type="Proteomes" id="UP000460561"/>
    </source>
</evidence>
<organism evidence="1 2">
    <name type="scientific">Altericroceibacterium indicum</name>
    <dbReference type="NCBI Taxonomy" id="374177"/>
    <lineage>
        <taxon>Bacteria</taxon>
        <taxon>Pseudomonadati</taxon>
        <taxon>Pseudomonadota</taxon>
        <taxon>Alphaproteobacteria</taxon>
        <taxon>Sphingomonadales</taxon>
        <taxon>Erythrobacteraceae</taxon>
        <taxon>Altericroceibacterium</taxon>
    </lineage>
</organism>
<dbReference type="EMBL" id="WTYQ01000001">
    <property type="protein sequence ID" value="MXP24787.1"/>
    <property type="molecule type" value="Genomic_DNA"/>
</dbReference>
<dbReference type="AlphaFoldDB" id="A0A845A5F1"/>
<sequence>MLDAAKLAGLIRRGRYRQGNEFQIHDDLEAHLTQHSVPFEREVRLSDRNRIDFLCGDVGIECKARAKRRELFRQLERYAQEDQISALILLTGTATGLPPEINGKPVYLVSLGRTSL</sequence>
<name>A0A845A5F1_9SPHN</name>
<accession>A0A845A5F1</accession>